<dbReference type="Proteomes" id="UP000483820">
    <property type="component" value="Chromosome IV"/>
</dbReference>
<organism evidence="2 3">
    <name type="scientific">Caenorhabditis remanei</name>
    <name type="common">Caenorhabditis vulgaris</name>
    <dbReference type="NCBI Taxonomy" id="31234"/>
    <lineage>
        <taxon>Eukaryota</taxon>
        <taxon>Metazoa</taxon>
        <taxon>Ecdysozoa</taxon>
        <taxon>Nematoda</taxon>
        <taxon>Chromadorea</taxon>
        <taxon>Rhabditida</taxon>
        <taxon>Rhabditina</taxon>
        <taxon>Rhabditomorpha</taxon>
        <taxon>Rhabditoidea</taxon>
        <taxon>Rhabditidae</taxon>
        <taxon>Peloderinae</taxon>
        <taxon>Caenorhabditis</taxon>
    </lineage>
</organism>
<dbReference type="RefSeq" id="XP_053585947.1">
    <property type="nucleotide sequence ID" value="XM_053731175.1"/>
</dbReference>
<dbReference type="AlphaFoldDB" id="A0A6A5GXW9"/>
<evidence type="ECO:0000313" key="2">
    <source>
        <dbReference type="EMBL" id="KAF1759385.1"/>
    </source>
</evidence>
<gene>
    <name evidence="2" type="ORF">GCK72_015852</name>
</gene>
<sequence>MKLFLLLLSLAVLFPVADSRKHLLARISKSTVTPRTHQIANSTSSEFSLVSIGKALGKFVRELLDGGRSGGKSKNVTATVTTVKPIRSSTIKG</sequence>
<reference evidence="2 3" key="1">
    <citation type="submission" date="2019-12" db="EMBL/GenBank/DDBJ databases">
        <title>Chromosome-level assembly of the Caenorhabditis remanei genome.</title>
        <authorList>
            <person name="Teterina A.A."/>
            <person name="Willis J.H."/>
            <person name="Phillips P.C."/>
        </authorList>
    </citation>
    <scope>NUCLEOTIDE SEQUENCE [LARGE SCALE GENOMIC DNA]</scope>
    <source>
        <strain evidence="2 3">PX506</strain>
        <tissue evidence="2">Whole organism</tissue>
    </source>
</reference>
<keyword evidence="1" id="KW-0732">Signal</keyword>
<name>A0A6A5GXW9_CAERE</name>
<feature type="signal peptide" evidence="1">
    <location>
        <begin position="1"/>
        <end position="19"/>
    </location>
</feature>
<evidence type="ECO:0000256" key="1">
    <source>
        <dbReference type="SAM" id="SignalP"/>
    </source>
</evidence>
<proteinExistence type="predicted"/>
<protein>
    <submittedName>
        <fullName evidence="2">Uncharacterized protein</fullName>
    </submittedName>
</protein>
<dbReference type="EMBL" id="WUAV01000004">
    <property type="protein sequence ID" value="KAF1759385.1"/>
    <property type="molecule type" value="Genomic_DNA"/>
</dbReference>
<comment type="caution">
    <text evidence="2">The sequence shown here is derived from an EMBL/GenBank/DDBJ whole genome shotgun (WGS) entry which is preliminary data.</text>
</comment>
<evidence type="ECO:0000313" key="3">
    <source>
        <dbReference type="Proteomes" id="UP000483820"/>
    </source>
</evidence>
<dbReference type="GeneID" id="78776190"/>
<feature type="chain" id="PRO_5025527447" evidence="1">
    <location>
        <begin position="20"/>
        <end position="93"/>
    </location>
</feature>
<accession>A0A6A5GXW9</accession>
<dbReference type="KEGG" id="crq:GCK72_015852"/>
<dbReference type="CTD" id="78776190"/>